<evidence type="ECO:0008006" key="4">
    <source>
        <dbReference type="Google" id="ProtNLM"/>
    </source>
</evidence>
<dbReference type="RefSeq" id="WP_210222206.1">
    <property type="nucleotide sequence ID" value="NZ_CP072801.1"/>
</dbReference>
<organism evidence="2 3">
    <name type="scientific">Thiothrix litoralis</name>
    <dbReference type="NCBI Taxonomy" id="2891210"/>
    <lineage>
        <taxon>Bacteria</taxon>
        <taxon>Pseudomonadati</taxon>
        <taxon>Pseudomonadota</taxon>
        <taxon>Gammaproteobacteria</taxon>
        <taxon>Thiotrichales</taxon>
        <taxon>Thiotrichaceae</taxon>
        <taxon>Thiothrix</taxon>
    </lineage>
</organism>
<dbReference type="EMBL" id="CP072801">
    <property type="protein sequence ID" value="QTR45821.1"/>
    <property type="molecule type" value="Genomic_DNA"/>
</dbReference>
<feature type="chain" id="PRO_5047113268" description="Lipoprotein" evidence="1">
    <location>
        <begin position="21"/>
        <end position="272"/>
    </location>
</feature>
<proteinExistence type="predicted"/>
<name>A0ABX7WPP1_9GAMM</name>
<gene>
    <name evidence="2" type="ORF">J9253_17800</name>
</gene>
<dbReference type="Proteomes" id="UP000672039">
    <property type="component" value="Chromosome"/>
</dbReference>
<reference evidence="2 3" key="1">
    <citation type="submission" date="2021-04" db="EMBL/GenBank/DDBJ databases">
        <title>Genomics, taxonomy and metabolism of representatives of sulfur bacteria of the genus Thiothrix: Thiothrix fructosivorans QT, Thiothrix unzii A1T and three new species, Thiothrix subterranea sp. nov., Thiothrix litoralis sp. nov. and 'Candidatus Thiothrix anitrata' sp. nov.</title>
        <authorList>
            <person name="Ravin N.V."/>
            <person name="Smolyakov D."/>
            <person name="Rudenko T.S."/>
            <person name="Mardanov A.V."/>
            <person name="Beletsky A.V."/>
            <person name="Markov N.D."/>
            <person name="Fomenkov A.I."/>
            <person name="Roberts R.J."/>
            <person name="Karnachuk O.V."/>
            <person name="Novikov A."/>
            <person name="Grabovich M.Y."/>
        </authorList>
    </citation>
    <scope>NUCLEOTIDE SEQUENCE [LARGE SCALE GENOMIC DNA]</scope>
    <source>
        <strain evidence="2 3">AS</strain>
    </source>
</reference>
<evidence type="ECO:0000313" key="2">
    <source>
        <dbReference type="EMBL" id="QTR45821.1"/>
    </source>
</evidence>
<evidence type="ECO:0000256" key="1">
    <source>
        <dbReference type="SAM" id="SignalP"/>
    </source>
</evidence>
<sequence>MTIKYLAHVGLISCCSLLLALPGCDKPSEPPATNNRVTVLETYTQALATEDDSVDTRFGKLSISSSKPDASPDTLKLDDKQVFQQEGIYLSLHQYIKQNARDVVLFGSNCGGSACPQNQFYFLVLEPDKAPEVITHRDCIADPDDLKLSVEGERLIIDLGFQAGKHKSAVLQGNKLGIELETVPKSFVGEENCRWLYDEALGACKDSQEADTSCRDPQSSFQGYLTRGVAAVGEHPGFVGEAFERRCKIACESAKIVDYPTFAKEVCSKSEP</sequence>
<evidence type="ECO:0000313" key="3">
    <source>
        <dbReference type="Proteomes" id="UP000672039"/>
    </source>
</evidence>
<accession>A0ABX7WPP1</accession>
<keyword evidence="3" id="KW-1185">Reference proteome</keyword>
<protein>
    <recommendedName>
        <fullName evidence="4">Lipoprotein</fullName>
    </recommendedName>
</protein>
<feature type="signal peptide" evidence="1">
    <location>
        <begin position="1"/>
        <end position="20"/>
    </location>
</feature>
<keyword evidence="1" id="KW-0732">Signal</keyword>